<evidence type="ECO:0000313" key="3">
    <source>
        <dbReference type="EMBL" id="KAE9336007.1"/>
    </source>
</evidence>
<evidence type="ECO:0000313" key="5">
    <source>
        <dbReference type="Proteomes" id="UP000434957"/>
    </source>
</evidence>
<reference evidence="4 6" key="1">
    <citation type="submission" date="2018-09" db="EMBL/GenBank/DDBJ databases">
        <title>Genomic investigation of the strawberry pathogen Phytophthora fragariae indicates pathogenicity is determined by transcriptional variation in three key races.</title>
        <authorList>
            <person name="Adams T.M."/>
            <person name="Armitage A.D."/>
            <person name="Sobczyk M.K."/>
            <person name="Bates H.J."/>
            <person name="Dunwell J.M."/>
            <person name="Nellist C.F."/>
            <person name="Harrison R.J."/>
        </authorList>
    </citation>
    <scope>NUCLEOTIDE SEQUENCE [LARGE SCALE GENOMIC DNA]</scope>
    <source>
        <strain evidence="2 4">SCRP249</strain>
        <strain evidence="1 6">SCRP324</strain>
        <strain evidence="3 5">SCRP333</strain>
    </source>
</reference>
<dbReference type="AlphaFoldDB" id="A0A6A3KYM5"/>
<dbReference type="Proteomes" id="UP000434957">
    <property type="component" value="Unassembled WGS sequence"/>
</dbReference>
<evidence type="ECO:0000313" key="2">
    <source>
        <dbReference type="EMBL" id="KAE9017306.1"/>
    </source>
</evidence>
<accession>A0A6A3KYM5</accession>
<organism evidence="1 6">
    <name type="scientific">Phytophthora rubi</name>
    <dbReference type="NCBI Taxonomy" id="129364"/>
    <lineage>
        <taxon>Eukaryota</taxon>
        <taxon>Sar</taxon>
        <taxon>Stramenopiles</taxon>
        <taxon>Oomycota</taxon>
        <taxon>Peronosporomycetes</taxon>
        <taxon>Peronosporales</taxon>
        <taxon>Peronosporaceae</taxon>
        <taxon>Phytophthora</taxon>
    </lineage>
</organism>
<dbReference type="OrthoDB" id="10283200at2759"/>
<proteinExistence type="predicted"/>
<dbReference type="EMBL" id="QXFT01000776">
    <property type="protein sequence ID" value="KAE9336007.1"/>
    <property type="molecule type" value="Genomic_DNA"/>
</dbReference>
<evidence type="ECO:0000313" key="4">
    <source>
        <dbReference type="Proteomes" id="UP000429607"/>
    </source>
</evidence>
<sequence length="52" mass="5383">MMLKCFLKFGQSLKTCCSSVLYTVAAATSDASNCPGGVMPTTTVSLSRSQGC</sequence>
<keyword evidence="5" id="KW-1185">Reference proteome</keyword>
<dbReference type="EMBL" id="QXFU01001061">
    <property type="protein sequence ID" value="KAE9011869.1"/>
    <property type="molecule type" value="Genomic_DNA"/>
</dbReference>
<name>A0A6A3KYM5_9STRA</name>
<evidence type="ECO:0000313" key="6">
    <source>
        <dbReference type="Proteomes" id="UP000435112"/>
    </source>
</evidence>
<gene>
    <name evidence="2" type="ORF">PR001_g14428</name>
    <name evidence="1" type="ORF">PR002_g14960</name>
    <name evidence="3" type="ORF">PR003_g12720</name>
</gene>
<dbReference type="Proteomes" id="UP000429607">
    <property type="component" value="Unassembled WGS sequence"/>
</dbReference>
<protein>
    <submittedName>
        <fullName evidence="1">Uncharacterized protein</fullName>
    </submittedName>
</protein>
<dbReference type="EMBL" id="QXFV01001034">
    <property type="protein sequence ID" value="KAE9017306.1"/>
    <property type="molecule type" value="Genomic_DNA"/>
</dbReference>
<evidence type="ECO:0000313" key="1">
    <source>
        <dbReference type="EMBL" id="KAE9011869.1"/>
    </source>
</evidence>
<dbReference type="Proteomes" id="UP000435112">
    <property type="component" value="Unassembled WGS sequence"/>
</dbReference>
<comment type="caution">
    <text evidence="1">The sequence shown here is derived from an EMBL/GenBank/DDBJ whole genome shotgun (WGS) entry which is preliminary data.</text>
</comment>